<comment type="similarity">
    <text evidence="1 2">Belongs to the dTDP-4-dehydrorhamnose reductase family.</text>
</comment>
<accession>A0A561WYK8</accession>
<dbReference type="UniPathway" id="UPA00124"/>
<comment type="function">
    <text evidence="2">Catalyzes the reduction of dTDP-6-deoxy-L-lyxo-4-hexulose to yield dTDP-L-rhamnose.</text>
</comment>
<proteinExistence type="inferred from homology"/>
<dbReference type="InterPro" id="IPR005913">
    <property type="entry name" value="dTDP_dehydrorham_reduct"/>
</dbReference>
<dbReference type="GO" id="GO:0008831">
    <property type="term" value="F:dTDP-4-dehydrorhamnose reductase activity"/>
    <property type="evidence" value="ECO:0007669"/>
    <property type="project" value="UniProtKB-EC"/>
</dbReference>
<dbReference type="PANTHER" id="PTHR10491:SF4">
    <property type="entry name" value="METHIONINE ADENOSYLTRANSFERASE 2 SUBUNIT BETA"/>
    <property type="match status" value="1"/>
</dbReference>
<dbReference type="AlphaFoldDB" id="A0A561WYK8"/>
<dbReference type="EMBL" id="VIXA01000001">
    <property type="protein sequence ID" value="TWG28921.1"/>
    <property type="molecule type" value="Genomic_DNA"/>
</dbReference>
<keyword evidence="2" id="KW-0560">Oxidoreductase</keyword>
<organism evidence="4 5">
    <name type="scientific">Micromonospora palomenae</name>
    <dbReference type="NCBI Taxonomy" id="1461247"/>
    <lineage>
        <taxon>Bacteria</taxon>
        <taxon>Bacillati</taxon>
        <taxon>Actinomycetota</taxon>
        <taxon>Actinomycetes</taxon>
        <taxon>Micromonosporales</taxon>
        <taxon>Micromonosporaceae</taxon>
        <taxon>Micromonospora</taxon>
    </lineage>
</organism>
<dbReference type="EC" id="1.1.1.133" evidence="2"/>
<reference evidence="4 5" key="1">
    <citation type="submission" date="2019-06" db="EMBL/GenBank/DDBJ databases">
        <title>Sequencing the genomes of 1000 actinobacteria strains.</title>
        <authorList>
            <person name="Klenk H.-P."/>
        </authorList>
    </citation>
    <scope>NUCLEOTIDE SEQUENCE [LARGE SCALE GENOMIC DNA]</scope>
    <source>
        <strain evidence="4 5">DSM 102131</strain>
    </source>
</reference>
<keyword evidence="2" id="KW-0521">NADP</keyword>
<dbReference type="GO" id="GO:0019305">
    <property type="term" value="P:dTDP-rhamnose biosynthetic process"/>
    <property type="evidence" value="ECO:0007669"/>
    <property type="project" value="UniProtKB-UniPathway"/>
</dbReference>
<dbReference type="Proteomes" id="UP000319927">
    <property type="component" value="Unassembled WGS sequence"/>
</dbReference>
<dbReference type="OrthoDB" id="9803892at2"/>
<name>A0A561WYK8_9ACTN</name>
<feature type="domain" description="RmlD-like substrate binding" evidence="3">
    <location>
        <begin position="4"/>
        <end position="243"/>
    </location>
</feature>
<dbReference type="RefSeq" id="WP_154938439.1">
    <property type="nucleotide sequence ID" value="NZ_VIXA01000001.1"/>
</dbReference>
<dbReference type="SUPFAM" id="SSF51735">
    <property type="entry name" value="NAD(P)-binding Rossmann-fold domains"/>
    <property type="match status" value="1"/>
</dbReference>
<dbReference type="GO" id="GO:0005829">
    <property type="term" value="C:cytosol"/>
    <property type="evidence" value="ECO:0007669"/>
    <property type="project" value="TreeGrafter"/>
</dbReference>
<dbReference type="PANTHER" id="PTHR10491">
    <property type="entry name" value="DTDP-4-DEHYDRORHAMNOSE REDUCTASE"/>
    <property type="match status" value="1"/>
</dbReference>
<dbReference type="Pfam" id="PF04321">
    <property type="entry name" value="RmlD_sub_bind"/>
    <property type="match status" value="1"/>
</dbReference>
<evidence type="ECO:0000259" key="3">
    <source>
        <dbReference type="Pfam" id="PF04321"/>
    </source>
</evidence>
<protein>
    <recommendedName>
        <fullName evidence="2">dTDP-4-dehydrorhamnose reductase</fullName>
        <ecNumber evidence="2">1.1.1.133</ecNumber>
    </recommendedName>
</protein>
<evidence type="ECO:0000313" key="5">
    <source>
        <dbReference type="Proteomes" id="UP000319927"/>
    </source>
</evidence>
<keyword evidence="5" id="KW-1185">Reference proteome</keyword>
<dbReference type="Gene3D" id="3.40.50.720">
    <property type="entry name" value="NAD(P)-binding Rossmann-like Domain"/>
    <property type="match status" value="1"/>
</dbReference>
<sequence length="303" mass="33395">MSQRVLVLGATGMLGHTLLRELDRGGELDVFGSARSADDLSRFFPPHLARRITPGVDALDTDRVRRLLDDVRPDLVVNGVGVIKQRSDVHDAVRTVTINALLPQILAHECGTRGVRLVSVSTDCVFSGDRGNYMETDIPDPPDLYGRSKLLGETAPPTLTLRTSIIGHELTSNRSLVDWFLSQTTDVRGYTKAIYTGVTTTEFAHFLRTVVLPREDLQGLYHLAAAPVSKYDLLRLVARTYGWTGRILPEDGFRCDRSLSADALFAATGYRPPAWPEMISQLREAMSRWNLPAGRLASLAPAS</sequence>
<dbReference type="CDD" id="cd05254">
    <property type="entry name" value="dTDP_HR_like_SDR_e"/>
    <property type="match status" value="1"/>
</dbReference>
<evidence type="ECO:0000256" key="1">
    <source>
        <dbReference type="ARBA" id="ARBA00010944"/>
    </source>
</evidence>
<comment type="caution">
    <text evidence="4">The sequence shown here is derived from an EMBL/GenBank/DDBJ whole genome shotgun (WGS) entry which is preliminary data.</text>
</comment>
<dbReference type="InterPro" id="IPR029903">
    <property type="entry name" value="RmlD-like-bd"/>
</dbReference>
<evidence type="ECO:0000313" key="4">
    <source>
        <dbReference type="EMBL" id="TWG28921.1"/>
    </source>
</evidence>
<gene>
    <name evidence="4" type="ORF">FHX75_112080</name>
</gene>
<comment type="pathway">
    <text evidence="2">Carbohydrate biosynthesis; dTDP-L-rhamnose biosynthesis.</text>
</comment>
<evidence type="ECO:0000256" key="2">
    <source>
        <dbReference type="RuleBase" id="RU364082"/>
    </source>
</evidence>
<dbReference type="InterPro" id="IPR036291">
    <property type="entry name" value="NAD(P)-bd_dom_sf"/>
</dbReference>